<name>A0A0B7AMT6_9EUPU</name>
<dbReference type="AlphaFoldDB" id="A0A0B7AMT6"/>
<dbReference type="EMBL" id="HACG01035479">
    <property type="protein sequence ID" value="CEK82344.1"/>
    <property type="molecule type" value="Transcribed_RNA"/>
</dbReference>
<organism evidence="1">
    <name type="scientific">Arion vulgaris</name>
    <dbReference type="NCBI Taxonomy" id="1028688"/>
    <lineage>
        <taxon>Eukaryota</taxon>
        <taxon>Metazoa</taxon>
        <taxon>Spiralia</taxon>
        <taxon>Lophotrochozoa</taxon>
        <taxon>Mollusca</taxon>
        <taxon>Gastropoda</taxon>
        <taxon>Heterobranchia</taxon>
        <taxon>Euthyneura</taxon>
        <taxon>Panpulmonata</taxon>
        <taxon>Eupulmonata</taxon>
        <taxon>Stylommatophora</taxon>
        <taxon>Helicina</taxon>
        <taxon>Arionoidea</taxon>
        <taxon>Arionidae</taxon>
        <taxon>Arion</taxon>
    </lineage>
</organism>
<accession>A0A0B7AMT6</accession>
<gene>
    <name evidence="1" type="primary">ORF130985</name>
</gene>
<protein>
    <submittedName>
        <fullName evidence="1">Uncharacterized protein</fullName>
    </submittedName>
</protein>
<evidence type="ECO:0000313" key="1">
    <source>
        <dbReference type="EMBL" id="CEK82344.1"/>
    </source>
</evidence>
<sequence>GCSDDPLPGYTFRENSLSLEQCYKLLLSRLSTSDALQSVWRLLWARESTPEQTHAEIECFKSKSTNISA</sequence>
<proteinExistence type="predicted"/>
<reference evidence="1" key="1">
    <citation type="submission" date="2014-12" db="EMBL/GenBank/DDBJ databases">
        <title>Insight into the proteome of Arion vulgaris.</title>
        <authorList>
            <person name="Aradska J."/>
            <person name="Bulat T."/>
            <person name="Smidak R."/>
            <person name="Sarate P."/>
            <person name="Gangsoo J."/>
            <person name="Sialana F."/>
            <person name="Bilban M."/>
            <person name="Lubec G."/>
        </authorList>
    </citation>
    <scope>NUCLEOTIDE SEQUENCE</scope>
    <source>
        <tissue evidence="1">Skin</tissue>
    </source>
</reference>
<feature type="non-terminal residue" evidence="1">
    <location>
        <position position="1"/>
    </location>
</feature>